<keyword evidence="3" id="KW-1185">Reference proteome</keyword>
<evidence type="ECO:0000313" key="3">
    <source>
        <dbReference type="Proteomes" id="UP000314294"/>
    </source>
</evidence>
<organism evidence="2 3">
    <name type="scientific">Liparis tanakae</name>
    <name type="common">Tanaka's snailfish</name>
    <dbReference type="NCBI Taxonomy" id="230148"/>
    <lineage>
        <taxon>Eukaryota</taxon>
        <taxon>Metazoa</taxon>
        <taxon>Chordata</taxon>
        <taxon>Craniata</taxon>
        <taxon>Vertebrata</taxon>
        <taxon>Euteleostomi</taxon>
        <taxon>Actinopterygii</taxon>
        <taxon>Neopterygii</taxon>
        <taxon>Teleostei</taxon>
        <taxon>Neoteleostei</taxon>
        <taxon>Acanthomorphata</taxon>
        <taxon>Eupercaria</taxon>
        <taxon>Perciformes</taxon>
        <taxon>Cottioidei</taxon>
        <taxon>Cottales</taxon>
        <taxon>Liparidae</taxon>
        <taxon>Liparis</taxon>
    </lineage>
</organism>
<reference evidence="2 3" key="1">
    <citation type="submission" date="2019-03" db="EMBL/GenBank/DDBJ databases">
        <title>First draft genome of Liparis tanakae, snailfish: a comprehensive survey of snailfish specific genes.</title>
        <authorList>
            <person name="Kim W."/>
            <person name="Song I."/>
            <person name="Jeong J.-H."/>
            <person name="Kim D."/>
            <person name="Kim S."/>
            <person name="Ryu S."/>
            <person name="Song J.Y."/>
            <person name="Lee S.K."/>
        </authorList>
    </citation>
    <scope>NUCLEOTIDE SEQUENCE [LARGE SCALE GENOMIC DNA]</scope>
    <source>
        <tissue evidence="2">Muscle</tissue>
    </source>
</reference>
<protein>
    <submittedName>
        <fullName evidence="2">Uncharacterized protein</fullName>
    </submittedName>
</protein>
<accession>A0A4Z2E7X4</accession>
<proteinExistence type="predicted"/>
<feature type="compositionally biased region" description="Polar residues" evidence="1">
    <location>
        <begin position="36"/>
        <end position="48"/>
    </location>
</feature>
<name>A0A4Z2E7X4_9TELE</name>
<evidence type="ECO:0000256" key="1">
    <source>
        <dbReference type="SAM" id="MobiDB-lite"/>
    </source>
</evidence>
<feature type="region of interest" description="Disordered" evidence="1">
    <location>
        <begin position="1"/>
        <end position="72"/>
    </location>
</feature>
<dbReference type="AlphaFoldDB" id="A0A4Z2E7X4"/>
<sequence length="72" mass="8276">MEEQSRTMEEQSRTMEEQSRTMEEQSRTSGFGFPRLNTNDSLHGSVSMSPVCGYQPPERDTTRQKVMSLQVC</sequence>
<gene>
    <name evidence="2" type="ORF">EYF80_064955</name>
</gene>
<dbReference type="EMBL" id="SRLO01013939">
    <property type="protein sequence ID" value="TNN24918.1"/>
    <property type="molecule type" value="Genomic_DNA"/>
</dbReference>
<comment type="caution">
    <text evidence="2">The sequence shown here is derived from an EMBL/GenBank/DDBJ whole genome shotgun (WGS) entry which is preliminary data.</text>
</comment>
<feature type="compositionally biased region" description="Basic and acidic residues" evidence="1">
    <location>
        <begin position="1"/>
        <end position="26"/>
    </location>
</feature>
<dbReference type="Proteomes" id="UP000314294">
    <property type="component" value="Unassembled WGS sequence"/>
</dbReference>
<evidence type="ECO:0000313" key="2">
    <source>
        <dbReference type="EMBL" id="TNN24918.1"/>
    </source>
</evidence>